<proteinExistence type="predicted"/>
<evidence type="ECO:0000313" key="2">
    <source>
        <dbReference type="Proteomes" id="UP001056120"/>
    </source>
</evidence>
<comment type="caution">
    <text evidence="1">The sequence shown here is derived from an EMBL/GenBank/DDBJ whole genome shotgun (WGS) entry which is preliminary data.</text>
</comment>
<dbReference type="Proteomes" id="UP001056120">
    <property type="component" value="Linkage Group LG14"/>
</dbReference>
<sequence>MSSPSASTTTTVSTARLASSTVQSRSCKTNKRSLPEDSSGKHPYLSSSSSTILPGCCKINKRSHPEDASDKHLVYRGVRRRRWGKWVSEIRQPRQKSRIWLGSFPTPEMAARAHDVAALYIKGNSAVLNFPQLKDSLPRPASHSPRDVQEAAAKAANMQEFFSPESLMPPPMSSNESMLSDDNVSNLVDELDEIIKLPSLDGWFESSLSAEIMVETVDGWMYPWSVVADVDSFPGSSLL</sequence>
<name>A0ACB9GSM2_9ASTR</name>
<accession>A0ACB9GSM2</accession>
<organism evidence="1 2">
    <name type="scientific">Smallanthus sonchifolius</name>
    <dbReference type="NCBI Taxonomy" id="185202"/>
    <lineage>
        <taxon>Eukaryota</taxon>
        <taxon>Viridiplantae</taxon>
        <taxon>Streptophyta</taxon>
        <taxon>Embryophyta</taxon>
        <taxon>Tracheophyta</taxon>
        <taxon>Spermatophyta</taxon>
        <taxon>Magnoliopsida</taxon>
        <taxon>eudicotyledons</taxon>
        <taxon>Gunneridae</taxon>
        <taxon>Pentapetalae</taxon>
        <taxon>asterids</taxon>
        <taxon>campanulids</taxon>
        <taxon>Asterales</taxon>
        <taxon>Asteraceae</taxon>
        <taxon>Asteroideae</taxon>
        <taxon>Heliantheae alliance</taxon>
        <taxon>Millerieae</taxon>
        <taxon>Smallanthus</taxon>
    </lineage>
</organism>
<dbReference type="EMBL" id="CM042031">
    <property type="protein sequence ID" value="KAI3786085.1"/>
    <property type="molecule type" value="Genomic_DNA"/>
</dbReference>
<evidence type="ECO:0000313" key="1">
    <source>
        <dbReference type="EMBL" id="KAI3786085.1"/>
    </source>
</evidence>
<keyword evidence="2" id="KW-1185">Reference proteome</keyword>
<gene>
    <name evidence="1" type="ORF">L1987_45212</name>
</gene>
<reference evidence="1 2" key="2">
    <citation type="journal article" date="2022" name="Mol. Ecol. Resour.">
        <title>The genomes of chicory, endive, great burdock and yacon provide insights into Asteraceae paleo-polyploidization history and plant inulin production.</title>
        <authorList>
            <person name="Fan W."/>
            <person name="Wang S."/>
            <person name="Wang H."/>
            <person name="Wang A."/>
            <person name="Jiang F."/>
            <person name="Liu H."/>
            <person name="Zhao H."/>
            <person name="Xu D."/>
            <person name="Zhang Y."/>
        </authorList>
    </citation>
    <scope>NUCLEOTIDE SEQUENCE [LARGE SCALE GENOMIC DNA]</scope>
    <source>
        <strain evidence="2">cv. Yunnan</strain>
        <tissue evidence="1">Leaves</tissue>
    </source>
</reference>
<protein>
    <submittedName>
        <fullName evidence="1">Uncharacterized protein</fullName>
    </submittedName>
</protein>
<reference evidence="2" key="1">
    <citation type="journal article" date="2022" name="Mol. Ecol. Resour.">
        <title>The genomes of chicory, endive, great burdock and yacon provide insights into Asteraceae palaeo-polyploidization history and plant inulin production.</title>
        <authorList>
            <person name="Fan W."/>
            <person name="Wang S."/>
            <person name="Wang H."/>
            <person name="Wang A."/>
            <person name="Jiang F."/>
            <person name="Liu H."/>
            <person name="Zhao H."/>
            <person name="Xu D."/>
            <person name="Zhang Y."/>
        </authorList>
    </citation>
    <scope>NUCLEOTIDE SEQUENCE [LARGE SCALE GENOMIC DNA]</scope>
    <source>
        <strain evidence="2">cv. Yunnan</strain>
    </source>
</reference>